<dbReference type="EMBL" id="CADEAL010001646">
    <property type="protein sequence ID" value="CAB1434254.1"/>
    <property type="molecule type" value="Genomic_DNA"/>
</dbReference>
<evidence type="ECO:0000313" key="3">
    <source>
        <dbReference type="EMBL" id="CAB1434254.1"/>
    </source>
</evidence>
<gene>
    <name evidence="3" type="ORF">PLEPLA_LOCUS22313</name>
</gene>
<accession>A0A9N7YQZ6</accession>
<evidence type="ECO:0000256" key="1">
    <source>
        <dbReference type="SAM" id="MobiDB-lite"/>
    </source>
</evidence>
<comment type="caution">
    <text evidence="3">The sequence shown here is derived from an EMBL/GenBank/DDBJ whole genome shotgun (WGS) entry which is preliminary data.</text>
</comment>
<organism evidence="3 4">
    <name type="scientific">Pleuronectes platessa</name>
    <name type="common">European plaice</name>
    <dbReference type="NCBI Taxonomy" id="8262"/>
    <lineage>
        <taxon>Eukaryota</taxon>
        <taxon>Metazoa</taxon>
        <taxon>Chordata</taxon>
        <taxon>Craniata</taxon>
        <taxon>Vertebrata</taxon>
        <taxon>Euteleostomi</taxon>
        <taxon>Actinopterygii</taxon>
        <taxon>Neopterygii</taxon>
        <taxon>Teleostei</taxon>
        <taxon>Neoteleostei</taxon>
        <taxon>Acanthomorphata</taxon>
        <taxon>Carangaria</taxon>
        <taxon>Pleuronectiformes</taxon>
        <taxon>Pleuronectoidei</taxon>
        <taxon>Pleuronectidae</taxon>
        <taxon>Pleuronectes</taxon>
    </lineage>
</organism>
<dbReference type="Proteomes" id="UP001153269">
    <property type="component" value="Unassembled WGS sequence"/>
</dbReference>
<evidence type="ECO:0000256" key="2">
    <source>
        <dbReference type="SAM" id="SignalP"/>
    </source>
</evidence>
<keyword evidence="4" id="KW-1185">Reference proteome</keyword>
<feature type="chain" id="PRO_5040124804" evidence="2">
    <location>
        <begin position="21"/>
        <end position="319"/>
    </location>
</feature>
<proteinExistence type="predicted"/>
<evidence type="ECO:0000313" key="4">
    <source>
        <dbReference type="Proteomes" id="UP001153269"/>
    </source>
</evidence>
<feature type="signal peptide" evidence="2">
    <location>
        <begin position="1"/>
        <end position="20"/>
    </location>
</feature>
<feature type="region of interest" description="Disordered" evidence="1">
    <location>
        <begin position="59"/>
        <end position="89"/>
    </location>
</feature>
<feature type="compositionally biased region" description="Basic and acidic residues" evidence="1">
    <location>
        <begin position="59"/>
        <end position="68"/>
    </location>
</feature>
<feature type="region of interest" description="Disordered" evidence="1">
    <location>
        <begin position="217"/>
        <end position="270"/>
    </location>
</feature>
<protein>
    <submittedName>
        <fullName evidence="3">Uncharacterized protein</fullName>
    </submittedName>
</protein>
<sequence length="319" mass="35600">MEAHGLISLLFSRLLCIVRRFHQEREADLVPPPSCSRSFTAHMAAAAFLPSRVSEGHLLRKRSSEGSGRRTGHVPADYNTNHDQEPDLSSSLVPADLQIRLQQSELSLSVRNKLEFIHPLCLDQRQRQERMWFHLLEKTQREQRINLSGNEELKAREGNCVLVSGGDAQENVCCSTCSRRSTCYVRTEHMLLLSATSRSGSVSAGRRVHTRGRIIARHEQPQSAAEIHPETGGGRRRREEGGGEASVSHRLNHLPPSCLDTEEQPRGRPTSIMSERLSGAAVMFTGNLEAGVGRHRETMDQLHEAVADTKEQEALTLNL</sequence>
<keyword evidence="2" id="KW-0732">Signal</keyword>
<reference evidence="3" key="1">
    <citation type="submission" date="2020-03" db="EMBL/GenBank/DDBJ databases">
        <authorList>
            <person name="Weist P."/>
        </authorList>
    </citation>
    <scope>NUCLEOTIDE SEQUENCE</scope>
</reference>
<dbReference type="AlphaFoldDB" id="A0A9N7YQZ6"/>
<name>A0A9N7YQZ6_PLEPL</name>